<comment type="caution">
    <text evidence="2">The sequence shown here is derived from an EMBL/GenBank/DDBJ whole genome shotgun (WGS) entry which is preliminary data.</text>
</comment>
<evidence type="ECO:0000313" key="3">
    <source>
        <dbReference type="Proteomes" id="UP000004738"/>
    </source>
</evidence>
<evidence type="ECO:0000256" key="1">
    <source>
        <dbReference type="SAM" id="Phobius"/>
    </source>
</evidence>
<dbReference type="RefSeq" id="WP_008403982.1">
    <property type="nucleotide sequence ID" value="NZ_AMCK01000002.1"/>
</dbReference>
<gene>
    <name evidence="2" type="ORF">B857_00693</name>
</gene>
<proteinExistence type="predicted"/>
<organism evidence="2 3">
    <name type="scientific">Solibacillus isronensis B3W22</name>
    <dbReference type="NCBI Taxonomy" id="1224748"/>
    <lineage>
        <taxon>Bacteria</taxon>
        <taxon>Bacillati</taxon>
        <taxon>Bacillota</taxon>
        <taxon>Bacilli</taxon>
        <taxon>Bacillales</taxon>
        <taxon>Caryophanaceae</taxon>
        <taxon>Solibacillus</taxon>
    </lineage>
</organism>
<dbReference type="EMBL" id="AMCK01000002">
    <property type="protein sequence ID" value="EKB46483.1"/>
    <property type="molecule type" value="Genomic_DNA"/>
</dbReference>
<name>K1L7H5_9BACL</name>
<dbReference type="PATRIC" id="fig|1224748.3.peg.692"/>
<dbReference type="AlphaFoldDB" id="K1L7H5"/>
<sequence length="41" mass="4436">MTLNNKLQNEGKKKSSYIIPVFIGGAIGAVLGVVAYVKDWL</sequence>
<keyword evidence="3" id="KW-1185">Reference proteome</keyword>
<dbReference type="Proteomes" id="UP000004738">
    <property type="component" value="Unassembled WGS sequence"/>
</dbReference>
<protein>
    <submittedName>
        <fullName evidence="2">Uncharacterized protein</fullName>
    </submittedName>
</protein>
<keyword evidence="1" id="KW-1133">Transmembrane helix</keyword>
<reference evidence="2 3" key="1">
    <citation type="journal article" date="2012" name="J. Bacteriol.">
        <title>Draft Genome Sequence of Bacillus isronensis Strain B3W22, Isolated from the Upper Atmosphere.</title>
        <authorList>
            <person name="Shivaji S."/>
            <person name="Ara S."/>
            <person name="Singh S.K."/>
            <person name="Bandi S."/>
            <person name="Singh A."/>
            <person name="Pinnaka A.K."/>
        </authorList>
    </citation>
    <scope>NUCLEOTIDE SEQUENCE [LARGE SCALE GENOMIC DNA]</scope>
    <source>
        <strain evidence="2 3">B3W22</strain>
    </source>
</reference>
<feature type="transmembrane region" description="Helical" evidence="1">
    <location>
        <begin position="17"/>
        <end position="37"/>
    </location>
</feature>
<accession>K1L7H5</accession>
<keyword evidence="1" id="KW-0812">Transmembrane</keyword>
<evidence type="ECO:0000313" key="2">
    <source>
        <dbReference type="EMBL" id="EKB46483.1"/>
    </source>
</evidence>
<keyword evidence="1" id="KW-0472">Membrane</keyword>